<dbReference type="Gene3D" id="3.30.1150.10">
    <property type="match status" value="1"/>
</dbReference>
<dbReference type="GO" id="GO:0044718">
    <property type="term" value="P:siderophore transmembrane transport"/>
    <property type="evidence" value="ECO:0007669"/>
    <property type="project" value="TreeGrafter"/>
</dbReference>
<protein>
    <submittedName>
        <fullName evidence="12">TonB family C-terminal domain-containing protein</fullName>
    </submittedName>
</protein>
<dbReference type="InterPro" id="IPR013784">
    <property type="entry name" value="Carb-bd-like_fold"/>
</dbReference>
<evidence type="ECO:0000256" key="8">
    <source>
        <dbReference type="ARBA" id="ARBA00023136"/>
    </source>
</evidence>
<dbReference type="RefSeq" id="WP_096327201.1">
    <property type="nucleotide sequence ID" value="NZ_FOMX01000020.1"/>
</dbReference>
<evidence type="ECO:0000256" key="4">
    <source>
        <dbReference type="ARBA" id="ARBA00022452"/>
    </source>
</evidence>
<dbReference type="GO" id="GO:0015344">
    <property type="term" value="F:siderophore uptake transmembrane transporter activity"/>
    <property type="evidence" value="ECO:0007669"/>
    <property type="project" value="TreeGrafter"/>
</dbReference>
<dbReference type="GO" id="GO:0009279">
    <property type="term" value="C:cell outer membrane"/>
    <property type="evidence" value="ECO:0007669"/>
    <property type="project" value="UniProtKB-SubCell"/>
</dbReference>
<dbReference type="Pfam" id="PF03544">
    <property type="entry name" value="TonB_C"/>
    <property type="match status" value="1"/>
</dbReference>
<evidence type="ECO:0000256" key="1">
    <source>
        <dbReference type="ARBA" id="ARBA00004167"/>
    </source>
</evidence>
<dbReference type="SUPFAM" id="SSF56935">
    <property type="entry name" value="Porins"/>
    <property type="match status" value="1"/>
</dbReference>
<dbReference type="GO" id="GO:0030246">
    <property type="term" value="F:carbohydrate binding"/>
    <property type="evidence" value="ECO:0007669"/>
    <property type="project" value="InterPro"/>
</dbReference>
<keyword evidence="9" id="KW-0998">Cell outer membrane</keyword>
<feature type="chain" id="PRO_5011646929" evidence="10">
    <location>
        <begin position="29"/>
        <end position="892"/>
    </location>
</feature>
<evidence type="ECO:0000256" key="6">
    <source>
        <dbReference type="ARBA" id="ARBA00022729"/>
    </source>
</evidence>
<dbReference type="Gene3D" id="2.60.40.1120">
    <property type="entry name" value="Carboxypeptidase-like, regulatory domain"/>
    <property type="match status" value="1"/>
</dbReference>
<evidence type="ECO:0000256" key="2">
    <source>
        <dbReference type="ARBA" id="ARBA00004571"/>
    </source>
</evidence>
<dbReference type="InterPro" id="IPR036942">
    <property type="entry name" value="Beta-barrel_TonB_sf"/>
</dbReference>
<dbReference type="SUPFAM" id="SSF74653">
    <property type="entry name" value="TolA/TonB C-terminal domain"/>
    <property type="match status" value="1"/>
</dbReference>
<name>A0A1I2DSU7_9BACT</name>
<dbReference type="Pfam" id="PF07715">
    <property type="entry name" value="Plug"/>
    <property type="match status" value="1"/>
</dbReference>
<dbReference type="OrthoDB" id="607931at2"/>
<keyword evidence="8" id="KW-0472">Membrane</keyword>
<accession>A0A1I2DSU7</accession>
<dbReference type="AlphaFoldDB" id="A0A1I2DSU7"/>
<dbReference type="STRING" id="54.SAMN02745121_05743"/>
<dbReference type="Pfam" id="PF13620">
    <property type="entry name" value="CarboxypepD_reg"/>
    <property type="match status" value="1"/>
</dbReference>
<dbReference type="PROSITE" id="PS52015">
    <property type="entry name" value="TONB_CTD"/>
    <property type="match status" value="1"/>
</dbReference>
<dbReference type="NCBIfam" id="TIGR01352">
    <property type="entry name" value="tonB_Cterm"/>
    <property type="match status" value="1"/>
</dbReference>
<dbReference type="InterPro" id="IPR037066">
    <property type="entry name" value="Plug_dom_sf"/>
</dbReference>
<dbReference type="InterPro" id="IPR039426">
    <property type="entry name" value="TonB-dep_rcpt-like"/>
</dbReference>
<keyword evidence="3" id="KW-0813">Transport</keyword>
<keyword evidence="13" id="KW-1185">Reference proteome</keyword>
<keyword evidence="4" id="KW-1134">Transmembrane beta strand</keyword>
<keyword evidence="6 10" id="KW-0732">Signal</keyword>
<reference evidence="13" key="1">
    <citation type="submission" date="2016-10" db="EMBL/GenBank/DDBJ databases">
        <authorList>
            <person name="Varghese N."/>
            <person name="Submissions S."/>
        </authorList>
    </citation>
    <scope>NUCLEOTIDE SEQUENCE [LARGE SCALE GENOMIC DNA]</scope>
    <source>
        <strain evidence="13">ATCC 25963</strain>
    </source>
</reference>
<dbReference type="PANTHER" id="PTHR30069:SF29">
    <property type="entry name" value="HEMOGLOBIN AND HEMOGLOBIN-HAPTOGLOBIN-BINDING PROTEIN 1-RELATED"/>
    <property type="match status" value="1"/>
</dbReference>
<evidence type="ECO:0000313" key="12">
    <source>
        <dbReference type="EMBL" id="SFE83615.1"/>
    </source>
</evidence>
<evidence type="ECO:0000256" key="5">
    <source>
        <dbReference type="ARBA" id="ARBA00022692"/>
    </source>
</evidence>
<sequence>MAVLSNMYFKSAGLALLAALVALAPAGAAARAYGPPAPQLTRAPELVEFVPATYPESERAAGRQAAVVLRLHIDETGAVESAEVTESAGPAFDAAAVAAARKFRFSPAEIDGKPSAIKIAYRYEFELASAAPTTAAFHGVVKRRGTGVPVAGVTVTVSAPGLAAPAVAVTDAAGRFAFTDLPPGTASVTLAGERLPALEITEELESGKEHDLAYEVSLVDPEPEAPSGDDLEIVVVAPPLRREVVSTAVRAEEAGKVPGTSGDVLRVVESLPGVARSAAGSGQLIVWGAAPQDTRVYVDGVPIPRLYHEGGLRSVIHPMLVDSIELVPGGYGAAFGRGLGGMVSVGTRTPDGKRVRGRLAADTLDASAVVSVALDKRERVRLALAARASYLKLWADRLLDPSARAFLPIPRYGDGQLRLSIKPSARDRIEIVGLASGDRFSRGIPSADPALAVLDQRRLDFGRVYARWTRDDDDGGSLTVTPFVGYTRARQVSSYGDVATSLASSSWLVGVRANRRIRAARWLHFDVGLDAEVNVTSLARRGSLGLPAREGDIRVFGQPPPDQIGGDDWQTTTIGLAPYAQAELSFWSGKLRVLPGLRVDPYARSVSRRNPPASGAPAVGLFEQDFAVEPRFAVVGEPHWRVQLRGAAGLYRQMPAVEDLSAVFGNPRLPTSRALHTVVGAAVQFTRTLSLDVTGFFTRSGRLAMRSPVDSPLPGQALAPIGSGRSYGAQLLLRQEMYKGLFGWVAYTLMRSERQNGPDAPVRLSDYDQTHILTAVLAYALPRGFEISGRFRYATGFPRTPVVGAYHDSTFDRFQPVFGAHNSTRIPAFVQLDLRIGKRFAIARTHLDVFLEVLNAWNRKNAEEIAYSPDFAARDYIRGFPVLPAFGLQWEF</sequence>
<keyword evidence="7" id="KW-1133">Transmembrane helix</keyword>
<feature type="domain" description="TonB C-terminal" evidence="11">
    <location>
        <begin position="39"/>
        <end position="134"/>
    </location>
</feature>
<feature type="signal peptide" evidence="10">
    <location>
        <begin position="1"/>
        <end position="28"/>
    </location>
</feature>
<organism evidence="12 13">
    <name type="scientific">Nannocystis exedens</name>
    <dbReference type="NCBI Taxonomy" id="54"/>
    <lineage>
        <taxon>Bacteria</taxon>
        <taxon>Pseudomonadati</taxon>
        <taxon>Myxococcota</taxon>
        <taxon>Polyangia</taxon>
        <taxon>Nannocystales</taxon>
        <taxon>Nannocystaceae</taxon>
        <taxon>Nannocystis</taxon>
    </lineage>
</organism>
<evidence type="ECO:0000256" key="10">
    <source>
        <dbReference type="SAM" id="SignalP"/>
    </source>
</evidence>
<dbReference type="SUPFAM" id="SSF49452">
    <property type="entry name" value="Starch-binding domain-like"/>
    <property type="match status" value="1"/>
</dbReference>
<comment type="subcellular location">
    <subcellularLocation>
        <location evidence="2">Cell outer membrane</location>
        <topology evidence="2">Multi-pass membrane protein</topology>
    </subcellularLocation>
    <subcellularLocation>
        <location evidence="1">Membrane</location>
        <topology evidence="1">Single-pass membrane protein</topology>
    </subcellularLocation>
</comment>
<keyword evidence="5" id="KW-0812">Transmembrane</keyword>
<dbReference type="EMBL" id="FOMX01000020">
    <property type="protein sequence ID" value="SFE83615.1"/>
    <property type="molecule type" value="Genomic_DNA"/>
</dbReference>
<gene>
    <name evidence="12" type="ORF">SAMN02745121_05743</name>
</gene>
<dbReference type="PANTHER" id="PTHR30069">
    <property type="entry name" value="TONB-DEPENDENT OUTER MEMBRANE RECEPTOR"/>
    <property type="match status" value="1"/>
</dbReference>
<evidence type="ECO:0000256" key="3">
    <source>
        <dbReference type="ARBA" id="ARBA00022448"/>
    </source>
</evidence>
<dbReference type="Proteomes" id="UP000199400">
    <property type="component" value="Unassembled WGS sequence"/>
</dbReference>
<evidence type="ECO:0000313" key="13">
    <source>
        <dbReference type="Proteomes" id="UP000199400"/>
    </source>
</evidence>
<proteinExistence type="predicted"/>
<evidence type="ECO:0000256" key="9">
    <source>
        <dbReference type="ARBA" id="ARBA00023237"/>
    </source>
</evidence>
<evidence type="ECO:0000256" key="7">
    <source>
        <dbReference type="ARBA" id="ARBA00022989"/>
    </source>
</evidence>
<dbReference type="Gene3D" id="2.170.130.10">
    <property type="entry name" value="TonB-dependent receptor, plug domain"/>
    <property type="match status" value="1"/>
</dbReference>
<dbReference type="InterPro" id="IPR012910">
    <property type="entry name" value="Plug_dom"/>
</dbReference>
<dbReference type="Gene3D" id="2.40.170.20">
    <property type="entry name" value="TonB-dependent receptor, beta-barrel domain"/>
    <property type="match status" value="1"/>
</dbReference>
<evidence type="ECO:0000259" key="11">
    <source>
        <dbReference type="PROSITE" id="PS52015"/>
    </source>
</evidence>
<dbReference type="InterPro" id="IPR006260">
    <property type="entry name" value="TonB/TolA_C"/>
</dbReference>
<dbReference type="InterPro" id="IPR037682">
    <property type="entry name" value="TonB_C"/>
</dbReference>